<feature type="signal peptide" evidence="1">
    <location>
        <begin position="1"/>
        <end position="25"/>
    </location>
</feature>
<proteinExistence type="predicted"/>
<evidence type="ECO:0000313" key="3">
    <source>
        <dbReference type="Proteomes" id="UP000580043"/>
    </source>
</evidence>
<evidence type="ECO:0000313" key="2">
    <source>
        <dbReference type="EMBL" id="NML24836.1"/>
    </source>
</evidence>
<evidence type="ECO:0000256" key="1">
    <source>
        <dbReference type="SAM" id="SignalP"/>
    </source>
</evidence>
<sequence>MSARLLMRAAVLVACTTGLSGCVVGAVVGTAVDVGVEVVKIPFKVGKGVYDAVKDDDEPKKN</sequence>
<keyword evidence="3" id="KW-1185">Reference proteome</keyword>
<gene>
    <name evidence="2" type="ORF">HHL15_03740</name>
</gene>
<accession>A0A848G175</accession>
<dbReference type="PROSITE" id="PS51257">
    <property type="entry name" value="PROKAR_LIPOPROTEIN"/>
    <property type="match status" value="1"/>
</dbReference>
<evidence type="ECO:0008006" key="4">
    <source>
        <dbReference type="Google" id="ProtNLM"/>
    </source>
</evidence>
<name>A0A848G175_9RHOO</name>
<keyword evidence="1" id="KW-0732">Signal</keyword>
<dbReference type="AlphaFoldDB" id="A0A848G175"/>
<organism evidence="2 3">
    <name type="scientific">Zoogloea dura</name>
    <dbReference type="NCBI Taxonomy" id="2728840"/>
    <lineage>
        <taxon>Bacteria</taxon>
        <taxon>Pseudomonadati</taxon>
        <taxon>Pseudomonadota</taxon>
        <taxon>Betaproteobacteria</taxon>
        <taxon>Rhodocyclales</taxon>
        <taxon>Zoogloeaceae</taxon>
        <taxon>Zoogloea</taxon>
    </lineage>
</organism>
<dbReference type="RefSeq" id="WP_169144480.1">
    <property type="nucleotide sequence ID" value="NZ_JABBGA010000002.1"/>
</dbReference>
<feature type="chain" id="PRO_5032985221" description="Lipoprotein" evidence="1">
    <location>
        <begin position="26"/>
        <end position="62"/>
    </location>
</feature>
<protein>
    <recommendedName>
        <fullName evidence="4">Lipoprotein</fullName>
    </recommendedName>
</protein>
<dbReference type="EMBL" id="JABBGA010000002">
    <property type="protein sequence ID" value="NML24836.1"/>
    <property type="molecule type" value="Genomic_DNA"/>
</dbReference>
<reference evidence="2 3" key="1">
    <citation type="submission" date="2020-04" db="EMBL/GenBank/DDBJ databases">
        <title>Zoogloea sp. G-4-1-14 isolated from soil.</title>
        <authorList>
            <person name="Dahal R.H."/>
        </authorList>
    </citation>
    <scope>NUCLEOTIDE SEQUENCE [LARGE SCALE GENOMIC DNA]</scope>
    <source>
        <strain evidence="2 3">G-4-1-14</strain>
    </source>
</reference>
<dbReference type="Proteomes" id="UP000580043">
    <property type="component" value="Unassembled WGS sequence"/>
</dbReference>
<dbReference type="NCBIfam" id="NF038104">
    <property type="entry name" value="lipo_NF038104"/>
    <property type="match status" value="1"/>
</dbReference>
<comment type="caution">
    <text evidence="2">The sequence shown here is derived from an EMBL/GenBank/DDBJ whole genome shotgun (WGS) entry which is preliminary data.</text>
</comment>